<dbReference type="GO" id="GO:0016491">
    <property type="term" value="F:oxidoreductase activity"/>
    <property type="evidence" value="ECO:0007669"/>
    <property type="project" value="UniProtKB-KW"/>
</dbReference>
<evidence type="ECO:0000256" key="1">
    <source>
        <dbReference type="ARBA" id="ARBA00004141"/>
    </source>
</evidence>
<evidence type="ECO:0000256" key="4">
    <source>
        <dbReference type="ARBA" id="ARBA00022692"/>
    </source>
</evidence>
<comment type="similarity">
    <text evidence="2 7">Belongs to the complex I subunit 4L family.</text>
</comment>
<feature type="transmembrane region" description="Helical" evidence="7">
    <location>
        <begin position="30"/>
        <end position="53"/>
    </location>
</feature>
<dbReference type="Proteomes" id="UP001196980">
    <property type="component" value="Unassembled WGS sequence"/>
</dbReference>
<keyword evidence="3 7" id="KW-0813">Transport</keyword>
<dbReference type="NCBIfam" id="NF004323">
    <property type="entry name" value="PRK05715.1-5"/>
    <property type="match status" value="1"/>
</dbReference>
<keyword evidence="7" id="KW-0520">NAD</keyword>
<organism evidence="8 9">
    <name type="scientific">Candidatus Magnetobacterium casense</name>
    <dbReference type="NCBI Taxonomy" id="1455061"/>
    <lineage>
        <taxon>Bacteria</taxon>
        <taxon>Pseudomonadati</taxon>
        <taxon>Nitrospirota</taxon>
        <taxon>Thermodesulfovibrionia</taxon>
        <taxon>Thermodesulfovibrionales</taxon>
        <taxon>Candidatus Magnetobacteriaceae</taxon>
        <taxon>Candidatus Magnetobacterium</taxon>
    </lineage>
</organism>
<dbReference type="RefSeq" id="WP_218251117.1">
    <property type="nucleotide sequence ID" value="NZ_JABXWD010000027.1"/>
</dbReference>
<keyword evidence="4 7" id="KW-0812">Transmembrane</keyword>
<evidence type="ECO:0000256" key="3">
    <source>
        <dbReference type="ARBA" id="ARBA00022448"/>
    </source>
</evidence>
<comment type="function">
    <text evidence="7">NDH-1 shuttles electrons from NADH, via FMN and iron-sulfur (Fe-S) centers, to quinones in the respiratory chain. The immediate electron acceptor for the enzyme in this species is believed to be ubiquinone. Couples the redox reaction to proton translocation (for every two electrons transferred, four hydrogen ions are translocated across the cytoplasmic membrane), and thus conserves the redox energy in a proton gradient.</text>
</comment>
<comment type="subunit">
    <text evidence="7">NDH-1 is composed of 14 different subunits. Subunits NuoA, H, J, K, L, M, N constitute the membrane sector of the complex.</text>
</comment>
<comment type="subcellular location">
    <subcellularLocation>
        <location evidence="7">Cell membrane</location>
        <topology evidence="7">Multi-pass membrane protein</topology>
    </subcellularLocation>
    <subcellularLocation>
        <location evidence="1">Membrane</location>
        <topology evidence="1">Multi-pass membrane protein</topology>
    </subcellularLocation>
</comment>
<evidence type="ECO:0000256" key="5">
    <source>
        <dbReference type="ARBA" id="ARBA00022989"/>
    </source>
</evidence>
<dbReference type="HAMAP" id="MF_01456">
    <property type="entry name" value="NDH1_NuoK"/>
    <property type="match status" value="1"/>
</dbReference>
<comment type="caution">
    <text evidence="8">The sequence shown here is derived from an EMBL/GenBank/DDBJ whole genome shotgun (WGS) entry which is preliminary data.</text>
</comment>
<name>A0ABS6RV84_9BACT</name>
<dbReference type="InterPro" id="IPR001133">
    <property type="entry name" value="NADH_UbQ_OxRdtase_chain4L/K"/>
</dbReference>
<dbReference type="InterPro" id="IPR039428">
    <property type="entry name" value="NUOK/Mnh_C1-like"/>
</dbReference>
<sequence length="100" mass="11229">MVPLNWYIWLSGVMFCIGMFGYLARRNIIIMLLSVEIMFNSVNISLVAFSHYLEDLTGQIMVFMVIAVAAAEAAIGLALVILLYRNYETISVDEVSEMKG</sequence>
<keyword evidence="9" id="KW-1185">Reference proteome</keyword>
<dbReference type="NCBIfam" id="NF004321">
    <property type="entry name" value="PRK05715.1-3"/>
    <property type="match status" value="1"/>
</dbReference>
<evidence type="ECO:0000256" key="6">
    <source>
        <dbReference type="ARBA" id="ARBA00023136"/>
    </source>
</evidence>
<keyword evidence="8" id="KW-0560">Oxidoreductase</keyword>
<keyword evidence="6 7" id="KW-0472">Membrane</keyword>
<comment type="catalytic activity">
    <reaction evidence="7">
        <text>a quinone + NADH + 5 H(+)(in) = a quinol + NAD(+) + 4 H(+)(out)</text>
        <dbReference type="Rhea" id="RHEA:57888"/>
        <dbReference type="ChEBI" id="CHEBI:15378"/>
        <dbReference type="ChEBI" id="CHEBI:24646"/>
        <dbReference type="ChEBI" id="CHEBI:57540"/>
        <dbReference type="ChEBI" id="CHEBI:57945"/>
        <dbReference type="ChEBI" id="CHEBI:132124"/>
    </reaction>
</comment>
<proteinExistence type="inferred from homology"/>
<evidence type="ECO:0000313" key="9">
    <source>
        <dbReference type="Proteomes" id="UP001196980"/>
    </source>
</evidence>
<keyword evidence="7" id="KW-0874">Quinone</keyword>
<dbReference type="EC" id="7.1.1.-" evidence="7"/>
<keyword evidence="7" id="KW-0830">Ubiquinone</keyword>
<reference evidence="8 9" key="1">
    <citation type="journal article" date="2020" name="J Geophys Res Biogeosci">
        <title>Magnetotaxis as an Adaptation to Enable Bacterial Shuttling of Microbial Sulfur and Sulfur Cycling Across Aquatic Oxic#Anoxic Interfaces.</title>
        <authorList>
            <person name="Li J."/>
            <person name="Liu P."/>
            <person name="Wang J."/>
            <person name="Roberts A.P."/>
            <person name="Pan Y."/>
        </authorList>
    </citation>
    <scope>NUCLEOTIDE SEQUENCE [LARGE SCALE GENOMIC DNA]</scope>
    <source>
        <strain evidence="8 9">MYR-1_YQ</strain>
    </source>
</reference>
<accession>A0ABS6RV84</accession>
<dbReference type="EMBL" id="JABXWD010000027">
    <property type="protein sequence ID" value="MBV6340496.1"/>
    <property type="molecule type" value="Genomic_DNA"/>
</dbReference>
<dbReference type="PANTHER" id="PTHR11434">
    <property type="entry name" value="NADH-UBIQUINONE OXIDOREDUCTASE SUBUNIT ND4L"/>
    <property type="match status" value="1"/>
</dbReference>
<evidence type="ECO:0000256" key="2">
    <source>
        <dbReference type="ARBA" id="ARBA00010519"/>
    </source>
</evidence>
<keyword evidence="5 7" id="KW-1133">Transmembrane helix</keyword>
<dbReference type="Gene3D" id="1.10.287.3510">
    <property type="match status" value="1"/>
</dbReference>
<feature type="transmembrane region" description="Helical" evidence="7">
    <location>
        <begin position="59"/>
        <end position="84"/>
    </location>
</feature>
<dbReference type="Pfam" id="PF00420">
    <property type="entry name" value="Oxidored_q2"/>
    <property type="match status" value="1"/>
</dbReference>
<evidence type="ECO:0000256" key="7">
    <source>
        <dbReference type="HAMAP-Rule" id="MF_01456"/>
    </source>
</evidence>
<dbReference type="NCBIfam" id="NF004320">
    <property type="entry name" value="PRK05715.1-2"/>
    <property type="match status" value="1"/>
</dbReference>
<feature type="transmembrane region" description="Helical" evidence="7">
    <location>
        <begin position="6"/>
        <end position="23"/>
    </location>
</feature>
<evidence type="ECO:0000313" key="8">
    <source>
        <dbReference type="EMBL" id="MBV6340496.1"/>
    </source>
</evidence>
<keyword evidence="7" id="KW-1003">Cell membrane</keyword>
<protein>
    <recommendedName>
        <fullName evidence="7">NADH-quinone oxidoreductase subunit K</fullName>
        <ecNumber evidence="7">7.1.1.-</ecNumber>
    </recommendedName>
    <alternativeName>
        <fullName evidence="7">NADH dehydrogenase I subunit K</fullName>
    </alternativeName>
    <alternativeName>
        <fullName evidence="7">NDH-1 subunit K</fullName>
    </alternativeName>
</protein>
<dbReference type="PANTHER" id="PTHR11434:SF16">
    <property type="entry name" value="NADH-UBIQUINONE OXIDOREDUCTASE CHAIN 4L"/>
    <property type="match status" value="1"/>
</dbReference>
<gene>
    <name evidence="7 8" type="primary">nuoK</name>
    <name evidence="8" type="ORF">HWQ67_02745</name>
</gene>
<keyword evidence="7" id="KW-1278">Translocase</keyword>